<keyword evidence="6" id="KW-1185">Reference proteome</keyword>
<keyword evidence="2 5" id="KW-0238">DNA-binding</keyword>
<dbReference type="InterPro" id="IPR050204">
    <property type="entry name" value="AraC_XylS_family_regulators"/>
</dbReference>
<dbReference type="SMART" id="SM00342">
    <property type="entry name" value="HTH_ARAC"/>
    <property type="match status" value="1"/>
</dbReference>
<comment type="caution">
    <text evidence="5">The sequence shown here is derived from an EMBL/GenBank/DDBJ whole genome shotgun (WGS) entry which is preliminary data.</text>
</comment>
<dbReference type="InterPro" id="IPR018060">
    <property type="entry name" value="HTH_AraC"/>
</dbReference>
<dbReference type="RefSeq" id="WP_184474081.1">
    <property type="nucleotide sequence ID" value="NZ_JACHOV010000002.1"/>
</dbReference>
<dbReference type="PROSITE" id="PS01124">
    <property type="entry name" value="HTH_ARAC_FAMILY_2"/>
    <property type="match status" value="1"/>
</dbReference>
<dbReference type="GO" id="GO:0003700">
    <property type="term" value="F:DNA-binding transcription factor activity"/>
    <property type="evidence" value="ECO:0007669"/>
    <property type="project" value="InterPro"/>
</dbReference>
<evidence type="ECO:0000313" key="6">
    <source>
        <dbReference type="Proteomes" id="UP000575068"/>
    </source>
</evidence>
<evidence type="ECO:0000259" key="4">
    <source>
        <dbReference type="PROSITE" id="PS01124"/>
    </source>
</evidence>
<dbReference type="Proteomes" id="UP000575068">
    <property type="component" value="Unassembled WGS sequence"/>
</dbReference>
<protein>
    <submittedName>
        <fullName evidence="5">AraC-like DNA-binding protein</fullName>
    </submittedName>
</protein>
<keyword evidence="1" id="KW-0805">Transcription regulation</keyword>
<evidence type="ECO:0000256" key="2">
    <source>
        <dbReference type="ARBA" id="ARBA00023125"/>
    </source>
</evidence>
<name>A0A840HQR6_9SPHN</name>
<dbReference type="Pfam" id="PF20240">
    <property type="entry name" value="DUF6597"/>
    <property type="match status" value="1"/>
</dbReference>
<dbReference type="AlphaFoldDB" id="A0A840HQR6"/>
<gene>
    <name evidence="5" type="ORF">HNQ99_000501</name>
</gene>
<dbReference type="PANTHER" id="PTHR46796:SF13">
    <property type="entry name" value="HTH-TYPE TRANSCRIPTIONAL ACTIVATOR RHAS"/>
    <property type="match status" value="1"/>
</dbReference>
<evidence type="ECO:0000256" key="3">
    <source>
        <dbReference type="ARBA" id="ARBA00023163"/>
    </source>
</evidence>
<dbReference type="Gene3D" id="1.10.10.60">
    <property type="entry name" value="Homeodomain-like"/>
    <property type="match status" value="1"/>
</dbReference>
<keyword evidence="3" id="KW-0804">Transcription</keyword>
<evidence type="ECO:0000313" key="5">
    <source>
        <dbReference type="EMBL" id="MBB4640213.1"/>
    </source>
</evidence>
<sequence length="282" mass="31866">MLLTRNFQPSAALSPFISRYNIFSSDTPGFELSDFSLADSAALCLTWGDWWIEASPGTWRRLPGITFAGPASRAIRIHMKSPCQLIAISFRPSGWKALFQRPANEFADSVMPFADLWPKSASCLDEAMLNDSEPRKIIQTVEDEIIRHLSGIGSWEADEAMLMFEHIAQIDSTRQVKDVAAQLGLSPRQFERHCLAHFGHSPKLVLRRSRFLDMASVLRGLGSASNEQLAELRYFDQSHRNREFKKFIGMTPQQFVQAPTPLFTPALRMRLLPNAEAERVRG</sequence>
<accession>A0A840HQR6</accession>
<dbReference type="PANTHER" id="PTHR46796">
    <property type="entry name" value="HTH-TYPE TRANSCRIPTIONAL ACTIVATOR RHAS-RELATED"/>
    <property type="match status" value="1"/>
</dbReference>
<reference evidence="5 6" key="1">
    <citation type="submission" date="2020-08" db="EMBL/GenBank/DDBJ databases">
        <title>Genomic Encyclopedia of Type Strains, Phase IV (KMG-IV): sequencing the most valuable type-strain genomes for metagenomic binning, comparative biology and taxonomic classification.</title>
        <authorList>
            <person name="Goeker M."/>
        </authorList>
    </citation>
    <scope>NUCLEOTIDE SEQUENCE [LARGE SCALE GENOMIC DNA]</scope>
    <source>
        <strain evidence="5 6">DSM 7465</strain>
    </source>
</reference>
<proteinExistence type="predicted"/>
<feature type="domain" description="HTH araC/xylS-type" evidence="4">
    <location>
        <begin position="157"/>
        <end position="258"/>
    </location>
</feature>
<dbReference type="EMBL" id="JACHOV010000002">
    <property type="protein sequence ID" value="MBB4640213.1"/>
    <property type="molecule type" value="Genomic_DNA"/>
</dbReference>
<dbReference type="Pfam" id="PF12833">
    <property type="entry name" value="HTH_18"/>
    <property type="match status" value="1"/>
</dbReference>
<organism evidence="5 6">
    <name type="scientific">Rhizorhapis suberifaciens</name>
    <name type="common">corky root of lettuce</name>
    <dbReference type="NCBI Taxonomy" id="13656"/>
    <lineage>
        <taxon>Bacteria</taxon>
        <taxon>Pseudomonadati</taxon>
        <taxon>Pseudomonadota</taxon>
        <taxon>Alphaproteobacteria</taxon>
        <taxon>Sphingomonadales</taxon>
        <taxon>Sphingomonadaceae</taxon>
        <taxon>Rhizorhapis</taxon>
    </lineage>
</organism>
<dbReference type="InterPro" id="IPR046532">
    <property type="entry name" value="DUF6597"/>
</dbReference>
<evidence type="ECO:0000256" key="1">
    <source>
        <dbReference type="ARBA" id="ARBA00023015"/>
    </source>
</evidence>
<dbReference type="GO" id="GO:0043565">
    <property type="term" value="F:sequence-specific DNA binding"/>
    <property type="evidence" value="ECO:0007669"/>
    <property type="project" value="InterPro"/>
</dbReference>